<dbReference type="AlphaFoldDB" id="A0A9P6A5X3"/>
<keyword evidence="2" id="KW-0472">Membrane</keyword>
<keyword evidence="4" id="KW-1185">Reference proteome</keyword>
<feature type="compositionally biased region" description="Polar residues" evidence="1">
    <location>
        <begin position="397"/>
        <end position="411"/>
    </location>
</feature>
<comment type="caution">
    <text evidence="3">The sequence shown here is derived from an EMBL/GenBank/DDBJ whole genome shotgun (WGS) entry which is preliminary data.</text>
</comment>
<feature type="transmembrane region" description="Helical" evidence="2">
    <location>
        <begin position="253"/>
        <end position="283"/>
    </location>
</feature>
<sequence length="447" mass="49579">MMQSATHRHSKDFRSCGVAIFRIAFIILMHHRIILGSTHNYADVWNTRGHALCTRSSVTLVNTFDFGLGAWEAAKPLERGSASDVTPMAVARNVLLRTVEGASERYPDIDKKSCALLGPTALIVQGLMGVLVILSLVYKRQREAAKRPWRIWLFDVSKQVVGQMFVHGVNVLVSDLISHHSSANACVSYFLNILIDTTLGMFWRKLCGSANPIILGIALIYIFLRAFTYLLTEKFRLKGFESGKYGRPPSFIYWLKQAAAYVLALTTMKFVVLAIFAVFPGIFKFGEWLLGWTWTGEGDALQVTFVMGIFPIAMNILQFWLIDSIVKASSTTSSLTPEIDVDGADREPLFRGSMDDEDDEGPGRDIENPRQRVRSPSRSPARARDRQKSSSSTSSTPFENKSSGSSTTSQPMELRDLATSSSHSSTPLHIPLTNQPAINSPQRSAHG</sequence>
<feature type="transmembrane region" description="Helical" evidence="2">
    <location>
        <begin position="303"/>
        <end position="322"/>
    </location>
</feature>
<proteinExistence type="predicted"/>
<feature type="transmembrane region" description="Helical" evidence="2">
    <location>
        <begin position="209"/>
        <end position="232"/>
    </location>
</feature>
<dbReference type="EMBL" id="MU154535">
    <property type="protein sequence ID" value="KAF9498810.1"/>
    <property type="molecule type" value="Genomic_DNA"/>
</dbReference>
<evidence type="ECO:0000256" key="2">
    <source>
        <dbReference type="SAM" id="Phobius"/>
    </source>
</evidence>
<evidence type="ECO:0000256" key="1">
    <source>
        <dbReference type="SAM" id="MobiDB-lite"/>
    </source>
</evidence>
<dbReference type="OrthoDB" id="431202at2759"/>
<feature type="compositionally biased region" description="Basic and acidic residues" evidence="1">
    <location>
        <begin position="361"/>
        <end position="370"/>
    </location>
</feature>
<evidence type="ECO:0008006" key="5">
    <source>
        <dbReference type="Google" id="ProtNLM"/>
    </source>
</evidence>
<dbReference type="PANTHER" id="PTHR31735:SF1">
    <property type="entry name" value="VACUOLAR MEMBRANE PROTEIN YPL162C"/>
    <property type="match status" value="1"/>
</dbReference>
<dbReference type="GO" id="GO:0016020">
    <property type="term" value="C:membrane"/>
    <property type="evidence" value="ECO:0007669"/>
    <property type="project" value="TreeGrafter"/>
</dbReference>
<dbReference type="InterPro" id="IPR022127">
    <property type="entry name" value="STIMATE/YPL162C"/>
</dbReference>
<feature type="region of interest" description="Disordered" evidence="1">
    <location>
        <begin position="335"/>
        <end position="447"/>
    </location>
</feature>
<organism evidence="3 4">
    <name type="scientific">Pleurotus eryngii</name>
    <name type="common">Boletus of the steppes</name>
    <dbReference type="NCBI Taxonomy" id="5323"/>
    <lineage>
        <taxon>Eukaryota</taxon>
        <taxon>Fungi</taxon>
        <taxon>Dikarya</taxon>
        <taxon>Basidiomycota</taxon>
        <taxon>Agaricomycotina</taxon>
        <taxon>Agaricomycetes</taxon>
        <taxon>Agaricomycetidae</taxon>
        <taxon>Agaricales</taxon>
        <taxon>Pleurotineae</taxon>
        <taxon>Pleurotaceae</taxon>
        <taxon>Pleurotus</taxon>
    </lineage>
</organism>
<reference evidence="3" key="1">
    <citation type="submission" date="2020-11" db="EMBL/GenBank/DDBJ databases">
        <authorList>
            <consortium name="DOE Joint Genome Institute"/>
            <person name="Ahrendt S."/>
            <person name="Riley R."/>
            <person name="Andreopoulos W."/>
            <person name="Labutti K."/>
            <person name="Pangilinan J."/>
            <person name="Ruiz-Duenas F.J."/>
            <person name="Barrasa J.M."/>
            <person name="Sanchez-Garcia M."/>
            <person name="Camarero S."/>
            <person name="Miyauchi S."/>
            <person name="Serrano A."/>
            <person name="Linde D."/>
            <person name="Babiker R."/>
            <person name="Drula E."/>
            <person name="Ayuso-Fernandez I."/>
            <person name="Pacheco R."/>
            <person name="Padilla G."/>
            <person name="Ferreira P."/>
            <person name="Barriuso J."/>
            <person name="Kellner H."/>
            <person name="Castanera R."/>
            <person name="Alfaro M."/>
            <person name="Ramirez L."/>
            <person name="Pisabarro A.G."/>
            <person name="Kuo A."/>
            <person name="Tritt A."/>
            <person name="Lipzen A."/>
            <person name="He G."/>
            <person name="Yan M."/>
            <person name="Ng V."/>
            <person name="Cullen D."/>
            <person name="Martin F."/>
            <person name="Rosso M.-N."/>
            <person name="Henrissat B."/>
            <person name="Hibbett D."/>
            <person name="Martinez A.T."/>
            <person name="Grigoriev I.V."/>
        </authorList>
    </citation>
    <scope>NUCLEOTIDE SEQUENCE</scope>
    <source>
        <strain evidence="3">ATCC 90797</strain>
    </source>
</reference>
<keyword evidence="2" id="KW-0812">Transmembrane</keyword>
<feature type="transmembrane region" description="Helical" evidence="2">
    <location>
        <begin position="116"/>
        <end position="138"/>
    </location>
</feature>
<name>A0A9P6A5X3_PLEER</name>
<evidence type="ECO:0000313" key="3">
    <source>
        <dbReference type="EMBL" id="KAF9498810.1"/>
    </source>
</evidence>
<gene>
    <name evidence="3" type="ORF">BDN71DRAFT_305920</name>
</gene>
<accession>A0A9P6A5X3</accession>
<evidence type="ECO:0000313" key="4">
    <source>
        <dbReference type="Proteomes" id="UP000807025"/>
    </source>
</evidence>
<feature type="transmembrane region" description="Helical" evidence="2">
    <location>
        <begin position="12"/>
        <end position="34"/>
    </location>
</feature>
<dbReference type="PANTHER" id="PTHR31735">
    <property type="entry name" value="VACUOLAR MEMBRANE PROTEIN YPL162C"/>
    <property type="match status" value="1"/>
</dbReference>
<feature type="transmembrane region" description="Helical" evidence="2">
    <location>
        <begin position="186"/>
        <end position="203"/>
    </location>
</feature>
<protein>
    <recommendedName>
        <fullName evidence="5">Vacuolar membrane protein</fullName>
    </recommendedName>
</protein>
<dbReference type="Pfam" id="PF12400">
    <property type="entry name" value="STIMATE"/>
    <property type="match status" value="1"/>
</dbReference>
<dbReference type="Proteomes" id="UP000807025">
    <property type="component" value="Unassembled WGS sequence"/>
</dbReference>
<feature type="compositionally biased region" description="Polar residues" evidence="1">
    <location>
        <begin position="418"/>
        <end position="447"/>
    </location>
</feature>
<keyword evidence="2" id="KW-1133">Transmembrane helix</keyword>